<feature type="compositionally biased region" description="Polar residues" evidence="3">
    <location>
        <begin position="405"/>
        <end position="415"/>
    </location>
</feature>
<evidence type="ECO:0000256" key="4">
    <source>
        <dbReference type="SAM" id="Phobius"/>
    </source>
</evidence>
<evidence type="ECO:0000313" key="6">
    <source>
        <dbReference type="EMBL" id="MBI1626050.1"/>
    </source>
</evidence>
<dbReference type="InterPro" id="IPR050469">
    <property type="entry name" value="Diguanylate_Cyclase"/>
</dbReference>
<dbReference type="CDD" id="cd01949">
    <property type="entry name" value="GGDEF"/>
    <property type="match status" value="1"/>
</dbReference>
<feature type="transmembrane region" description="Helical" evidence="4">
    <location>
        <begin position="92"/>
        <end position="112"/>
    </location>
</feature>
<keyword evidence="4" id="KW-0472">Membrane</keyword>
<dbReference type="SUPFAM" id="SSF55073">
    <property type="entry name" value="Nucleotide cyclase"/>
    <property type="match status" value="1"/>
</dbReference>
<proteinExistence type="predicted"/>
<dbReference type="FunFam" id="3.30.70.270:FF:000001">
    <property type="entry name" value="Diguanylate cyclase domain protein"/>
    <property type="match status" value="1"/>
</dbReference>
<feature type="transmembrane region" description="Helical" evidence="4">
    <location>
        <begin position="62"/>
        <end position="80"/>
    </location>
</feature>
<feature type="transmembrane region" description="Helical" evidence="4">
    <location>
        <begin position="118"/>
        <end position="135"/>
    </location>
</feature>
<protein>
    <recommendedName>
        <fullName evidence="1">diguanylate cyclase</fullName>
        <ecNumber evidence="1">2.7.7.65</ecNumber>
    </recommendedName>
</protein>
<dbReference type="GO" id="GO:0052621">
    <property type="term" value="F:diguanylate cyclase activity"/>
    <property type="evidence" value="ECO:0007669"/>
    <property type="project" value="UniProtKB-EC"/>
</dbReference>
<name>A0A843BAA9_9BURK</name>
<feature type="region of interest" description="Disordered" evidence="3">
    <location>
        <begin position="386"/>
        <end position="415"/>
    </location>
</feature>
<dbReference type="InterPro" id="IPR000160">
    <property type="entry name" value="GGDEF_dom"/>
</dbReference>
<dbReference type="GO" id="GO:0043709">
    <property type="term" value="P:cell adhesion involved in single-species biofilm formation"/>
    <property type="evidence" value="ECO:0007669"/>
    <property type="project" value="TreeGrafter"/>
</dbReference>
<feature type="transmembrane region" description="Helical" evidence="4">
    <location>
        <begin position="31"/>
        <end position="56"/>
    </location>
</feature>
<dbReference type="SMART" id="SM00267">
    <property type="entry name" value="GGDEF"/>
    <property type="match status" value="1"/>
</dbReference>
<evidence type="ECO:0000256" key="2">
    <source>
        <dbReference type="ARBA" id="ARBA00034247"/>
    </source>
</evidence>
<dbReference type="RefSeq" id="WP_198461303.1">
    <property type="nucleotide sequence ID" value="NZ_JABBCQ020000015.1"/>
</dbReference>
<dbReference type="AlphaFoldDB" id="A0A843BAA9"/>
<dbReference type="Pfam" id="PF00990">
    <property type="entry name" value="GGDEF"/>
    <property type="match status" value="1"/>
</dbReference>
<feature type="transmembrane region" description="Helical" evidence="4">
    <location>
        <begin position="142"/>
        <end position="161"/>
    </location>
</feature>
<feature type="transmembrane region" description="Helical" evidence="4">
    <location>
        <begin position="167"/>
        <end position="190"/>
    </location>
</feature>
<reference evidence="6" key="1">
    <citation type="submission" date="2020-12" db="EMBL/GenBank/DDBJ databases">
        <title>Comamonas sp. nov., isolated from stream water.</title>
        <authorList>
            <person name="Park K.-H."/>
        </authorList>
    </citation>
    <scope>NUCLEOTIDE SEQUENCE</scope>
    <source>
        <strain evidence="6">EJ-4</strain>
    </source>
</reference>
<evidence type="ECO:0000256" key="1">
    <source>
        <dbReference type="ARBA" id="ARBA00012528"/>
    </source>
</evidence>
<keyword evidence="4" id="KW-1133">Transmembrane helix</keyword>
<dbReference type="PANTHER" id="PTHR45138:SF9">
    <property type="entry name" value="DIGUANYLATE CYCLASE DGCM-RELATED"/>
    <property type="match status" value="1"/>
</dbReference>
<dbReference type="PROSITE" id="PS50887">
    <property type="entry name" value="GGDEF"/>
    <property type="match status" value="1"/>
</dbReference>
<evidence type="ECO:0000259" key="5">
    <source>
        <dbReference type="PROSITE" id="PS50887"/>
    </source>
</evidence>
<comment type="caution">
    <text evidence="6">The sequence shown here is derived from an EMBL/GenBank/DDBJ whole genome shotgun (WGS) entry which is preliminary data.</text>
</comment>
<dbReference type="GO" id="GO:0005886">
    <property type="term" value="C:plasma membrane"/>
    <property type="evidence" value="ECO:0007669"/>
    <property type="project" value="TreeGrafter"/>
</dbReference>
<dbReference type="GO" id="GO:1902201">
    <property type="term" value="P:negative regulation of bacterial-type flagellum-dependent cell motility"/>
    <property type="evidence" value="ECO:0007669"/>
    <property type="project" value="TreeGrafter"/>
</dbReference>
<dbReference type="EMBL" id="JABBCQ020000015">
    <property type="protein sequence ID" value="MBI1626050.1"/>
    <property type="molecule type" value="Genomic_DNA"/>
</dbReference>
<comment type="catalytic activity">
    <reaction evidence="2">
        <text>2 GTP = 3',3'-c-di-GMP + 2 diphosphate</text>
        <dbReference type="Rhea" id="RHEA:24898"/>
        <dbReference type="ChEBI" id="CHEBI:33019"/>
        <dbReference type="ChEBI" id="CHEBI:37565"/>
        <dbReference type="ChEBI" id="CHEBI:58805"/>
        <dbReference type="EC" id="2.7.7.65"/>
    </reaction>
</comment>
<dbReference type="PANTHER" id="PTHR45138">
    <property type="entry name" value="REGULATORY COMPONENTS OF SENSORY TRANSDUCTION SYSTEM"/>
    <property type="match status" value="1"/>
</dbReference>
<feature type="domain" description="GGDEF" evidence="5">
    <location>
        <begin position="247"/>
        <end position="380"/>
    </location>
</feature>
<keyword evidence="4" id="KW-0812">Transmembrane</keyword>
<dbReference type="InterPro" id="IPR043128">
    <property type="entry name" value="Rev_trsase/Diguanyl_cyclase"/>
</dbReference>
<evidence type="ECO:0000256" key="3">
    <source>
        <dbReference type="SAM" id="MobiDB-lite"/>
    </source>
</evidence>
<dbReference type="Proteomes" id="UP000530032">
    <property type="component" value="Unassembled WGS sequence"/>
</dbReference>
<keyword evidence="7" id="KW-1185">Reference proteome</keyword>
<organism evidence="6 7">
    <name type="scientific">Comamonas suwonensis</name>
    <dbReference type="NCBI Taxonomy" id="2606214"/>
    <lineage>
        <taxon>Bacteria</taxon>
        <taxon>Pseudomonadati</taxon>
        <taxon>Pseudomonadota</taxon>
        <taxon>Betaproteobacteria</taxon>
        <taxon>Burkholderiales</taxon>
        <taxon>Comamonadaceae</taxon>
        <taxon>Comamonas</taxon>
    </lineage>
</organism>
<evidence type="ECO:0000313" key="7">
    <source>
        <dbReference type="Proteomes" id="UP000530032"/>
    </source>
</evidence>
<accession>A0A843BAA9</accession>
<gene>
    <name evidence="6" type="ORF">HF327_016265</name>
</gene>
<dbReference type="NCBIfam" id="TIGR00254">
    <property type="entry name" value="GGDEF"/>
    <property type="match status" value="1"/>
</dbReference>
<dbReference type="InterPro" id="IPR029787">
    <property type="entry name" value="Nucleotide_cyclase"/>
</dbReference>
<sequence length="415" mass="45295">MSQKFVNSQGTRCSSLLDALLTTNSRQRVSLITTGFACLFMAFCILAMELVAAAGLADRQWVRWWSFASGACVLISFALIRSGVTRDWHDPAFTSVQMLYAITSNAAAYVIAGMARGITPPILAAIMMFAVFGLKPKQIKGLMFYGLFAYGAAAVVVQWGLPGEPMPASLAAVYLLIVTMVLTMTAALGLHANAMRVRLQVQKSELAEAVQHIHELATHDELTGLPNRRYMQDMLRLEEMRARHSGQPLLVAQFDLDFFKAINDSHGHAAGDQVLQNFAGQVAAYVRGSDIWARWGGEEFVLLMVNTSQDDGAQLLESVRARIAATPAVLSSGIHVPYTVSIGAALLEEGESAVTLLERTDAALYEAKHRGRNRVEWARQKPVPGLAPARSKFSPARPDDWAGCTTHSSYLQTRP</sequence>
<dbReference type="EC" id="2.7.7.65" evidence="1"/>
<dbReference type="Gene3D" id="3.30.70.270">
    <property type="match status" value="1"/>
</dbReference>